<evidence type="ECO:0000313" key="2">
    <source>
        <dbReference type="Proteomes" id="UP000620262"/>
    </source>
</evidence>
<gene>
    <name evidence="1" type="ORF">H4W29_003893</name>
</gene>
<name>A0ABR9IU43_RHIVS</name>
<proteinExistence type="predicted"/>
<reference evidence="1 2" key="1">
    <citation type="submission" date="2020-10" db="EMBL/GenBank/DDBJ databases">
        <title>Sequencing the genomes of 1000 actinobacteria strains.</title>
        <authorList>
            <person name="Klenk H.-P."/>
        </authorList>
    </citation>
    <scope>NUCLEOTIDE SEQUENCE [LARGE SCALE GENOMIC DNA]</scope>
    <source>
        <strain evidence="1 2">DSM 7307</strain>
    </source>
</reference>
<organism evidence="1 2">
    <name type="scientific">Rhizobium viscosum</name>
    <name type="common">Arthrobacter viscosus</name>
    <dbReference type="NCBI Taxonomy" id="1673"/>
    <lineage>
        <taxon>Bacteria</taxon>
        <taxon>Pseudomonadati</taxon>
        <taxon>Pseudomonadota</taxon>
        <taxon>Alphaproteobacteria</taxon>
        <taxon>Hyphomicrobiales</taxon>
        <taxon>Rhizobiaceae</taxon>
        <taxon>Rhizobium/Agrobacterium group</taxon>
        <taxon>Rhizobium</taxon>
    </lineage>
</organism>
<dbReference type="EMBL" id="JADBEC010000001">
    <property type="protein sequence ID" value="MBE1506712.1"/>
    <property type="molecule type" value="Genomic_DNA"/>
</dbReference>
<accession>A0ABR9IU43</accession>
<protein>
    <submittedName>
        <fullName evidence="1">Uncharacterized protein</fullName>
    </submittedName>
</protein>
<dbReference type="RefSeq" id="WP_192730374.1">
    <property type="nucleotide sequence ID" value="NZ_BAAAVL010000019.1"/>
</dbReference>
<dbReference type="Proteomes" id="UP000620262">
    <property type="component" value="Unassembled WGS sequence"/>
</dbReference>
<sequence>MPPLLDADDPSSLDIVCDVILVDWYNAGVDTFDIRDFREEMELHYQEMGRPVPAEIADPQKLVPTLRLLQARMHIVKPTRITGIEWQFIRNGNGDGNGDWAHRSPK</sequence>
<evidence type="ECO:0000313" key="1">
    <source>
        <dbReference type="EMBL" id="MBE1506712.1"/>
    </source>
</evidence>
<keyword evidence="2" id="KW-1185">Reference proteome</keyword>
<comment type="caution">
    <text evidence="1">The sequence shown here is derived from an EMBL/GenBank/DDBJ whole genome shotgun (WGS) entry which is preliminary data.</text>
</comment>